<evidence type="ECO:0000313" key="3">
    <source>
        <dbReference type="EMBL" id="ARE82299.1"/>
    </source>
</evidence>
<dbReference type="SFLD" id="SFLDS00019">
    <property type="entry name" value="Glutathione_Transferase_(cytos"/>
    <property type="match status" value="1"/>
</dbReference>
<dbReference type="GO" id="GO:0016740">
    <property type="term" value="F:transferase activity"/>
    <property type="evidence" value="ECO:0007669"/>
    <property type="project" value="UniProtKB-KW"/>
</dbReference>
<dbReference type="Pfam" id="PF13409">
    <property type="entry name" value="GST_N_2"/>
    <property type="match status" value="1"/>
</dbReference>
<evidence type="ECO:0000313" key="4">
    <source>
        <dbReference type="Proteomes" id="UP000192273"/>
    </source>
</evidence>
<evidence type="ECO:0000259" key="1">
    <source>
        <dbReference type="PROSITE" id="PS50404"/>
    </source>
</evidence>
<sequence>MKLYELNWALFPRRIGIYLSEKGITDIDRIAFDAMDPESLGRLRAVSSFGTVPVLQTEDGHKIRSSIAILEYLEDRYPQPNMIGWSPAAQARTRETMSIADEAALQLGVWAHKGSPVFAGMEEQHPATARFAAAAYLKQLERLDLVLTENQGPFLTGSENTIADCIAMATLQFAADVYGVHLPERLEKLRAWYEFFRQRPSAICPPYPKGFLAVAHGLPDHGFDWSLDDVGWNAALVG</sequence>
<dbReference type="InterPro" id="IPR010987">
    <property type="entry name" value="Glutathione-S-Trfase_C-like"/>
</dbReference>
<feature type="domain" description="GST N-terminal" evidence="1">
    <location>
        <begin position="1"/>
        <end position="81"/>
    </location>
</feature>
<accession>A0A1V0RKJ0</accession>
<dbReference type="SUPFAM" id="SSF47616">
    <property type="entry name" value="GST C-terminal domain-like"/>
    <property type="match status" value="1"/>
</dbReference>
<keyword evidence="4" id="KW-1185">Reference proteome</keyword>
<dbReference type="SUPFAM" id="SSF52833">
    <property type="entry name" value="Thioredoxin-like"/>
    <property type="match status" value="1"/>
</dbReference>
<evidence type="ECO:0000259" key="2">
    <source>
        <dbReference type="PROSITE" id="PS50405"/>
    </source>
</evidence>
<dbReference type="RefSeq" id="WP_198385574.1">
    <property type="nucleotide sequence ID" value="NZ_CP020474.1"/>
</dbReference>
<name>A0A1V0RKJ0_9RHOB</name>
<dbReference type="InterPro" id="IPR004046">
    <property type="entry name" value="GST_C"/>
</dbReference>
<dbReference type="PANTHER" id="PTHR43968:SF6">
    <property type="entry name" value="GLUTATHIONE S-TRANSFERASE OMEGA"/>
    <property type="match status" value="1"/>
</dbReference>
<dbReference type="InterPro" id="IPR036249">
    <property type="entry name" value="Thioredoxin-like_sf"/>
</dbReference>
<organism evidence="3 4">
    <name type="scientific">Roseovarius mucosus</name>
    <dbReference type="NCBI Taxonomy" id="215743"/>
    <lineage>
        <taxon>Bacteria</taxon>
        <taxon>Pseudomonadati</taxon>
        <taxon>Pseudomonadota</taxon>
        <taxon>Alphaproteobacteria</taxon>
        <taxon>Rhodobacterales</taxon>
        <taxon>Roseobacteraceae</taxon>
        <taxon>Roseovarius</taxon>
    </lineage>
</organism>
<proteinExistence type="predicted"/>
<keyword evidence="3" id="KW-0808">Transferase</keyword>
<dbReference type="GO" id="GO:0005737">
    <property type="term" value="C:cytoplasm"/>
    <property type="evidence" value="ECO:0007669"/>
    <property type="project" value="TreeGrafter"/>
</dbReference>
<dbReference type="Gene3D" id="1.20.1050.10">
    <property type="match status" value="1"/>
</dbReference>
<dbReference type="EMBL" id="CP020474">
    <property type="protein sequence ID" value="ARE82299.1"/>
    <property type="molecule type" value="Genomic_DNA"/>
</dbReference>
<dbReference type="Proteomes" id="UP000192273">
    <property type="component" value="Chromosome"/>
</dbReference>
<dbReference type="InterPro" id="IPR040079">
    <property type="entry name" value="Glutathione_S-Trfase"/>
</dbReference>
<dbReference type="PANTHER" id="PTHR43968">
    <property type="match status" value="1"/>
</dbReference>
<dbReference type="PROSITE" id="PS50404">
    <property type="entry name" value="GST_NTER"/>
    <property type="match status" value="1"/>
</dbReference>
<feature type="domain" description="GST C-terminal" evidence="2">
    <location>
        <begin position="86"/>
        <end position="223"/>
    </location>
</feature>
<dbReference type="InterPro" id="IPR036282">
    <property type="entry name" value="Glutathione-S-Trfase_C_sf"/>
</dbReference>
<dbReference type="InterPro" id="IPR004045">
    <property type="entry name" value="Glutathione_S-Trfase_N"/>
</dbReference>
<dbReference type="KEGG" id="rmm:ROSMUCSMR3_00800"/>
<dbReference type="InterPro" id="IPR050983">
    <property type="entry name" value="GST_Omega/HSP26"/>
</dbReference>
<dbReference type="Gene3D" id="3.40.30.10">
    <property type="entry name" value="Glutaredoxin"/>
    <property type="match status" value="1"/>
</dbReference>
<protein>
    <submittedName>
        <fullName evidence="3">Glutathione S-transferase</fullName>
    </submittedName>
</protein>
<gene>
    <name evidence="3" type="ORF">ROSMUCSMR3_00800</name>
</gene>
<dbReference type="PROSITE" id="PS50405">
    <property type="entry name" value="GST_CTER"/>
    <property type="match status" value="1"/>
</dbReference>
<reference evidence="3 4" key="1">
    <citation type="submission" date="2017-03" db="EMBL/GenBank/DDBJ databases">
        <title>Genome Sequence of Roseovarius mucosus strain SMR3 Isolated from a culture of the Diatom Skeletonema marinoi.</title>
        <authorList>
            <person name="Topel M."/>
            <person name="Pinder M."/>
            <person name="Johansson O.N."/>
            <person name="Kourtchenko O."/>
            <person name="Godhe A."/>
            <person name="Clarke A.K."/>
        </authorList>
    </citation>
    <scope>NUCLEOTIDE SEQUENCE [LARGE SCALE GENOMIC DNA]</scope>
    <source>
        <strain evidence="3 4">SMR3</strain>
    </source>
</reference>
<dbReference type="AlphaFoldDB" id="A0A1V0RKJ0"/>
<dbReference type="Pfam" id="PF14497">
    <property type="entry name" value="GST_C_3"/>
    <property type="match status" value="1"/>
</dbReference>